<dbReference type="SMART" id="SM00028">
    <property type="entry name" value="TPR"/>
    <property type="match status" value="4"/>
</dbReference>
<feature type="region of interest" description="Disordered" evidence="1">
    <location>
        <begin position="866"/>
        <end position="886"/>
    </location>
</feature>
<evidence type="ECO:0000256" key="1">
    <source>
        <dbReference type="SAM" id="MobiDB-lite"/>
    </source>
</evidence>
<accession>A0AAP8NM33</accession>
<dbReference type="Proteomes" id="UP000235914">
    <property type="component" value="Unassembled WGS sequence"/>
</dbReference>
<sequence length="886" mass="97508">MMQTFSSFRFPHAVLTSCAAVLLSLGGASPAAAAPSAGDTFPQDRQDLLKNKKYQQGLKALENRLPLEASKHFQECLSSQNLAESQKAIIRPFLAEALIRAKKTEEGLNAWEQLPDSPMKSYWTAVGLFNKGSFTKALEKLTAIPETDPLSLYGFQLKAQLARQLQDRQLLLETLSRLGQAESPAVSHPARLLLTDVLVNQKCYQNAAAILEQLKTETEDGTDSNRLIRSYAELIEGKLAGKQGNLDQAIKTFSAVMDNKSYPEKIRDLGRLALAKAEIAREKSNPEQAEEETRSQPQEEEAPHTAGTAEERLLAFIGGKAESALLMDAFNILLEEDIFRTNPQALEKLNGWVKARDASRQPAAMYAMGSLLLEKDDLSGAVKMAEEGLSKYPQSLPVQILSLNTITVLLDKNRLQDAERLISKYPGSSPDLVFQQGALAFLKKDYSLAQKLFREAARRASETTAENALFNENLAALNANDASGAAALIKEAAGSSRLRESILFEQAHYAAKRMAPQAAELLANFITLAETPALKTQARLDQVEVALNLNPPDLETVQAILPLLEKEQLSPEQTMQLARLNILEAESRQEWPNAIQSCRRAIALDSEGKQADMLYLKLGELLYKNGDFHEAQLVLQPFPSKYPDSPLQAAALFLAGKAAQQSNTGSTLNAALNIFKTLGTGDTPFAQPARIEEASVLLRMGKADQCIAALENLLSSPLPRYMRLLALSIQADAWVAKEDTHSDTLCKAINLCTEILDTPNLGLAWKFKALTQRAQFYERMNEQKKALDDYASILAHTPSGSSANKRRDWHWFYNAGFASIRLLGQLQDWDGALALAKKLAQTSGPRAREAAAYARRIQLEHFIWQDEPEASAPENGKPATPDQTAD</sequence>
<feature type="signal peptide" evidence="2">
    <location>
        <begin position="1"/>
        <end position="33"/>
    </location>
</feature>
<dbReference type="SUPFAM" id="SSF48452">
    <property type="entry name" value="TPR-like"/>
    <property type="match status" value="3"/>
</dbReference>
<dbReference type="Pfam" id="PF13174">
    <property type="entry name" value="TPR_6"/>
    <property type="match status" value="1"/>
</dbReference>
<keyword evidence="2" id="KW-0732">Signal</keyword>
<protein>
    <recommendedName>
        <fullName evidence="5">Tetratricopeptide repeat protein</fullName>
    </recommendedName>
</protein>
<feature type="region of interest" description="Disordered" evidence="1">
    <location>
        <begin position="280"/>
        <end position="306"/>
    </location>
</feature>
<evidence type="ECO:0000256" key="2">
    <source>
        <dbReference type="SAM" id="SignalP"/>
    </source>
</evidence>
<evidence type="ECO:0000313" key="4">
    <source>
        <dbReference type="Proteomes" id="UP000235914"/>
    </source>
</evidence>
<evidence type="ECO:0000313" key="3">
    <source>
        <dbReference type="EMBL" id="PNC56922.1"/>
    </source>
</evidence>
<feature type="chain" id="PRO_5042908118" description="Tetratricopeptide repeat protein" evidence="2">
    <location>
        <begin position="34"/>
        <end position="886"/>
    </location>
</feature>
<dbReference type="Gene3D" id="1.25.40.10">
    <property type="entry name" value="Tetratricopeptide repeat domain"/>
    <property type="match status" value="3"/>
</dbReference>
<reference evidence="3 4" key="1">
    <citation type="journal article" date="2017" name="BMC Genomics">
        <title>Genome sequencing of 39 Akkermansia muciniphila isolates reveals its population structure, genomic and functional diverisity, and global distribution in mammalian gut microbiotas.</title>
        <authorList>
            <person name="Guo X."/>
            <person name="Li S."/>
            <person name="Zhang J."/>
            <person name="Wu F."/>
            <person name="Li X."/>
            <person name="Wu D."/>
            <person name="Zhang M."/>
            <person name="Ou Z."/>
            <person name="Jie Z."/>
            <person name="Yan Q."/>
            <person name="Li P."/>
            <person name="Yi J."/>
            <person name="Peng Y."/>
        </authorList>
    </citation>
    <scope>NUCLEOTIDE SEQUENCE [LARGE SCALE GENOMIC DNA]</scope>
    <source>
        <strain evidence="3 4">GP43</strain>
    </source>
</reference>
<dbReference type="EMBL" id="PJKN01000002">
    <property type="protein sequence ID" value="PNC56922.1"/>
    <property type="molecule type" value="Genomic_DNA"/>
</dbReference>
<organism evidence="3 4">
    <name type="scientific">Akkermansia muciniphila</name>
    <dbReference type="NCBI Taxonomy" id="239935"/>
    <lineage>
        <taxon>Bacteria</taxon>
        <taxon>Pseudomonadati</taxon>
        <taxon>Verrucomicrobiota</taxon>
        <taxon>Verrucomicrobiia</taxon>
        <taxon>Verrucomicrobiales</taxon>
        <taxon>Akkermansiaceae</taxon>
        <taxon>Akkermansia</taxon>
    </lineage>
</organism>
<gene>
    <name evidence="3" type="ORF">CXU09_04925</name>
</gene>
<comment type="caution">
    <text evidence="3">The sequence shown here is derived from an EMBL/GenBank/DDBJ whole genome shotgun (WGS) entry which is preliminary data.</text>
</comment>
<dbReference type="InterPro" id="IPR011990">
    <property type="entry name" value="TPR-like_helical_dom_sf"/>
</dbReference>
<evidence type="ECO:0008006" key="5">
    <source>
        <dbReference type="Google" id="ProtNLM"/>
    </source>
</evidence>
<proteinExistence type="predicted"/>
<dbReference type="InterPro" id="IPR019734">
    <property type="entry name" value="TPR_rpt"/>
</dbReference>
<name>A0AAP8NM33_9BACT</name>
<dbReference type="AlphaFoldDB" id="A0AAP8NM33"/>
<dbReference type="RefSeq" id="WP_102733650.1">
    <property type="nucleotide sequence ID" value="NZ_CP027003.1"/>
</dbReference>